<comment type="similarity">
    <text evidence="1">Belongs to the short-chain dehydrogenases/reductases (SDR) family.</text>
</comment>
<accession>A0AAD1HXA8</accession>
<dbReference type="InterPro" id="IPR020904">
    <property type="entry name" value="Sc_DH/Rdtase_CS"/>
</dbReference>
<dbReference type="Proteomes" id="UP000467636">
    <property type="component" value="Chromosome"/>
</dbReference>
<dbReference type="PROSITE" id="PS00061">
    <property type="entry name" value="ADH_SHORT"/>
    <property type="match status" value="1"/>
</dbReference>
<gene>
    <name evidence="5" type="ORF">MTER_19300</name>
</gene>
<dbReference type="SUPFAM" id="SSF53474">
    <property type="entry name" value="alpha/beta-Hydrolases"/>
    <property type="match status" value="1"/>
</dbReference>
<dbReference type="GO" id="GO:0016020">
    <property type="term" value="C:membrane"/>
    <property type="evidence" value="ECO:0007669"/>
    <property type="project" value="TreeGrafter"/>
</dbReference>
<name>A0AAD1HXA8_9MYCO</name>
<feature type="domain" description="Ketoreductase" evidence="4">
    <location>
        <begin position="13"/>
        <end position="190"/>
    </location>
</feature>
<evidence type="ECO:0000256" key="2">
    <source>
        <dbReference type="ARBA" id="ARBA00023002"/>
    </source>
</evidence>
<dbReference type="PRINTS" id="PR00081">
    <property type="entry name" value="GDHRDH"/>
</dbReference>
<dbReference type="Pfam" id="PF12697">
    <property type="entry name" value="Abhydrolase_6"/>
    <property type="match status" value="1"/>
</dbReference>
<organism evidence="5 6">
    <name type="scientific">Mycolicibacter terrae</name>
    <dbReference type="NCBI Taxonomy" id="1788"/>
    <lineage>
        <taxon>Bacteria</taxon>
        <taxon>Bacillati</taxon>
        <taxon>Actinomycetota</taxon>
        <taxon>Actinomycetes</taxon>
        <taxon>Mycobacteriales</taxon>
        <taxon>Mycobacteriaceae</taxon>
        <taxon>Mycolicibacter</taxon>
    </lineage>
</organism>
<sequence length="557" mass="59468">MGRVALPAPGPDRAILITGASSGIGAAMAREFARRGHQLILVARSADRLHALAAELSPRPVHVLPADLSSRTERAALPDRIAELGLVPDVLVNNAGLAAVALAAEAEPERQLGLVEVDVAAVVDLCTRFLPGMVQRGRGAVLNVSSVAGFGPLPGQASYGAAKAFVASYTESLRSELRGTGVTATALCPGPVDTRLDIAAGFREGERKQVLPAVMWKSVDTVAQAAVDGLASGKGRVTPGWANRLLVLAYRLLPHGPLLPLLARRTPLSTRSAGRGKTRFSSASGGGRAPDRGSSVVLEVIDKGCVSAAHPNPLLFVHGAWHGAWCWDENFLGYFADQGYRALAVSFRGHGASSTDKPLRTCSVEDYIEDVRSVADTLPEEPVVIGHSMGGLIVQKYLETRDAPAGVLMASIPPRGNYGSSLRWLRNHPWHAIKVAITGRSLPYINTPDLAREKFFSKHTPEEQVLECAARLQEDSARVSIDCLMLKLPRPDRVTTPLLILGADEDGAHTRKEVQATARAYGTEAEFFPGMGHNMMLEPGWESVADRIHSWLGSRGL</sequence>
<dbReference type="PANTHER" id="PTHR44196:SF2">
    <property type="entry name" value="SHORT-CHAIN DEHYDROGENASE-RELATED"/>
    <property type="match status" value="1"/>
</dbReference>
<dbReference type="SUPFAM" id="SSF51735">
    <property type="entry name" value="NAD(P)-binding Rossmann-fold domains"/>
    <property type="match status" value="1"/>
</dbReference>
<dbReference type="Pfam" id="PF00106">
    <property type="entry name" value="adh_short"/>
    <property type="match status" value="1"/>
</dbReference>
<evidence type="ECO:0000313" key="6">
    <source>
        <dbReference type="Proteomes" id="UP000467636"/>
    </source>
</evidence>
<dbReference type="CDD" id="cd05233">
    <property type="entry name" value="SDR_c"/>
    <property type="match status" value="1"/>
</dbReference>
<dbReference type="InterPro" id="IPR002347">
    <property type="entry name" value="SDR_fam"/>
</dbReference>
<keyword evidence="6" id="KW-1185">Reference proteome</keyword>
<proteinExistence type="inferred from homology"/>
<dbReference type="GO" id="GO:0016491">
    <property type="term" value="F:oxidoreductase activity"/>
    <property type="evidence" value="ECO:0007669"/>
    <property type="project" value="UniProtKB-KW"/>
</dbReference>
<dbReference type="InterPro" id="IPR036291">
    <property type="entry name" value="NAD(P)-bd_dom_sf"/>
</dbReference>
<evidence type="ECO:0000313" key="5">
    <source>
        <dbReference type="EMBL" id="BBX22519.1"/>
    </source>
</evidence>
<evidence type="ECO:0000256" key="3">
    <source>
        <dbReference type="SAM" id="MobiDB-lite"/>
    </source>
</evidence>
<reference evidence="5 6" key="1">
    <citation type="journal article" date="2019" name="Emerg. Microbes Infect.">
        <title>Comprehensive subspecies identification of 175 nontuberculous mycobacteria species based on 7547 genomic profiles.</title>
        <authorList>
            <person name="Matsumoto Y."/>
            <person name="Kinjo T."/>
            <person name="Motooka D."/>
            <person name="Nabeya D."/>
            <person name="Jung N."/>
            <person name="Uechi K."/>
            <person name="Horii T."/>
            <person name="Iida T."/>
            <person name="Fujita J."/>
            <person name="Nakamura S."/>
        </authorList>
    </citation>
    <scope>NUCLEOTIDE SEQUENCE [LARGE SCALE GENOMIC DNA]</scope>
    <source>
        <strain evidence="5 6">JCM 12143</strain>
    </source>
</reference>
<dbReference type="PRINTS" id="PR00080">
    <property type="entry name" value="SDRFAMILY"/>
</dbReference>
<evidence type="ECO:0000259" key="4">
    <source>
        <dbReference type="SMART" id="SM00822"/>
    </source>
</evidence>
<dbReference type="AlphaFoldDB" id="A0AAD1HXA8"/>
<dbReference type="InterPro" id="IPR029058">
    <property type="entry name" value="AB_hydrolase_fold"/>
</dbReference>
<dbReference type="EMBL" id="AP022564">
    <property type="protein sequence ID" value="BBX22519.1"/>
    <property type="molecule type" value="Genomic_DNA"/>
</dbReference>
<keyword evidence="2" id="KW-0560">Oxidoreductase</keyword>
<dbReference type="Gene3D" id="3.40.50.1820">
    <property type="entry name" value="alpha/beta hydrolase"/>
    <property type="match status" value="1"/>
</dbReference>
<feature type="region of interest" description="Disordered" evidence="3">
    <location>
        <begin position="270"/>
        <end position="292"/>
    </location>
</feature>
<dbReference type="SMART" id="SM00822">
    <property type="entry name" value="PKS_KR"/>
    <property type="match status" value="1"/>
</dbReference>
<dbReference type="InterPro" id="IPR057326">
    <property type="entry name" value="KR_dom"/>
</dbReference>
<dbReference type="Gene3D" id="3.40.50.720">
    <property type="entry name" value="NAD(P)-binding Rossmann-like Domain"/>
    <property type="match status" value="1"/>
</dbReference>
<dbReference type="PANTHER" id="PTHR44196">
    <property type="entry name" value="DEHYDROGENASE/REDUCTASE SDR FAMILY MEMBER 7B"/>
    <property type="match status" value="1"/>
</dbReference>
<dbReference type="InterPro" id="IPR000073">
    <property type="entry name" value="AB_hydrolase_1"/>
</dbReference>
<evidence type="ECO:0000256" key="1">
    <source>
        <dbReference type="ARBA" id="ARBA00006484"/>
    </source>
</evidence>
<protein>
    <recommendedName>
        <fullName evidence="4">Ketoreductase domain-containing protein</fullName>
    </recommendedName>
</protein>